<organism evidence="5 6">
    <name type="scientific">Rhynchospora pubera</name>
    <dbReference type="NCBI Taxonomy" id="906938"/>
    <lineage>
        <taxon>Eukaryota</taxon>
        <taxon>Viridiplantae</taxon>
        <taxon>Streptophyta</taxon>
        <taxon>Embryophyta</taxon>
        <taxon>Tracheophyta</taxon>
        <taxon>Spermatophyta</taxon>
        <taxon>Magnoliopsida</taxon>
        <taxon>Liliopsida</taxon>
        <taxon>Poales</taxon>
        <taxon>Cyperaceae</taxon>
        <taxon>Cyperoideae</taxon>
        <taxon>Rhynchosporeae</taxon>
        <taxon>Rhynchospora</taxon>
    </lineage>
</organism>
<protein>
    <submittedName>
        <fullName evidence="5">GRAS family transcription factor</fullName>
    </submittedName>
</protein>
<keyword evidence="2" id="KW-0804">Transcription</keyword>
<feature type="region of interest" description="Leucine repeat II (LRII)" evidence="3">
    <location>
        <begin position="322"/>
        <end position="354"/>
    </location>
</feature>
<comment type="caution">
    <text evidence="3">Lacks conserved residue(s) required for the propagation of feature annotation.</text>
</comment>
<evidence type="ECO:0000256" key="4">
    <source>
        <dbReference type="SAM" id="MobiDB-lite"/>
    </source>
</evidence>
<feature type="compositionally biased region" description="Low complexity" evidence="4">
    <location>
        <begin position="53"/>
        <end position="62"/>
    </location>
</feature>
<evidence type="ECO:0000313" key="6">
    <source>
        <dbReference type="Proteomes" id="UP001140206"/>
    </source>
</evidence>
<dbReference type="InterPro" id="IPR005202">
    <property type="entry name" value="TF_GRAS"/>
</dbReference>
<evidence type="ECO:0000256" key="3">
    <source>
        <dbReference type="PROSITE-ProRule" id="PRU01191"/>
    </source>
</evidence>
<evidence type="ECO:0000256" key="2">
    <source>
        <dbReference type="ARBA" id="ARBA00023163"/>
    </source>
</evidence>
<name>A0AAV8AMT8_9POAL</name>
<sequence>MAFMCTDSGNLMAIAQQVIAQQQQQHQRQQQEQFHQIQSSTASASWAPPPDHQSAFASAFSDPFSFPPPQSFKLSDEFDSDEWMDSLIGSGDLSPLFADPPLSTDLDRLIMPRGDVLTVDQLPQPVKRDKEPEPEPEPDPDPEPNSKVTVSCSSSQSLPSSSSSHPVLKSLLDCARLAGSNPDLAIKTLDQTRPLVSKLGYPIQRVGFYFTEALSVRLTSTTSPPPPSSSSSSEEFTLCYKTLNDACPYSKFAHLTANQAILEATESATHIHIIDFGVMQGIQWAAFLQALATRPGGKPTRVRISGIPSPSLGSSPIRSLSATGNRLREFAELLELNFEFIPILTPVDQLTVSAFRVDVDECIAVNFMLDLYHLLDDSMERVQYVLRVAKSLNPEVVTLGEYEANLNRVGFVNRFANALSYYCSVFESIEPAMARDSLERVEVERVLFGNRILRAVGLAEGIERTDRMEESGEWMAQMEKSGFKSVQFSNYAISQAKVLLWNYDYSAKYSLVDSTSGFLSLAWDGKKLLTVSSWR</sequence>
<feature type="short sequence motif" description="LXXLL motif" evidence="3">
    <location>
        <begin position="371"/>
        <end position="375"/>
    </location>
</feature>
<proteinExistence type="inferred from homology"/>
<dbReference type="EMBL" id="JAMFTS010006676">
    <property type="protein sequence ID" value="KAJ4731981.1"/>
    <property type="molecule type" value="Genomic_DNA"/>
</dbReference>
<dbReference type="Pfam" id="PF03514">
    <property type="entry name" value="GRAS"/>
    <property type="match status" value="1"/>
</dbReference>
<feature type="region of interest" description="Disordered" evidence="4">
    <location>
        <begin position="26"/>
        <end position="62"/>
    </location>
</feature>
<dbReference type="PANTHER" id="PTHR31636">
    <property type="entry name" value="OSJNBA0084A10.13 PROTEIN-RELATED"/>
    <property type="match status" value="1"/>
</dbReference>
<feature type="compositionally biased region" description="Low complexity" evidence="4">
    <location>
        <begin position="26"/>
        <end position="46"/>
    </location>
</feature>
<dbReference type="AlphaFoldDB" id="A0AAV8AMT8"/>
<feature type="compositionally biased region" description="Low complexity" evidence="4">
    <location>
        <begin position="146"/>
        <end position="165"/>
    </location>
</feature>
<dbReference type="Proteomes" id="UP001140206">
    <property type="component" value="Unassembled WGS sequence"/>
</dbReference>
<keyword evidence="6" id="KW-1185">Reference proteome</keyword>
<reference evidence="5" key="1">
    <citation type="submission" date="2022-08" db="EMBL/GenBank/DDBJ databases">
        <authorList>
            <person name="Marques A."/>
        </authorList>
    </citation>
    <scope>NUCLEOTIDE SEQUENCE</scope>
    <source>
        <strain evidence="5">RhyPub2mFocal</strain>
        <tissue evidence="5">Leaves</tissue>
    </source>
</reference>
<feature type="region of interest" description="SAW" evidence="3">
    <location>
        <begin position="457"/>
        <end position="535"/>
    </location>
</feature>
<comment type="caution">
    <text evidence="5">The sequence shown here is derived from an EMBL/GenBank/DDBJ whole genome shotgun (WGS) entry which is preliminary data.</text>
</comment>
<evidence type="ECO:0000313" key="5">
    <source>
        <dbReference type="EMBL" id="KAJ4731981.1"/>
    </source>
</evidence>
<feature type="region of interest" description="Disordered" evidence="4">
    <location>
        <begin position="115"/>
        <end position="165"/>
    </location>
</feature>
<comment type="similarity">
    <text evidence="3">Belongs to the GRAS family.</text>
</comment>
<feature type="region of interest" description="PFYRE" evidence="3">
    <location>
        <begin position="363"/>
        <end position="454"/>
    </location>
</feature>
<gene>
    <name evidence="5" type="ORF">LUZ62_008722</name>
</gene>
<accession>A0AAV8AMT8</accession>
<feature type="short sequence motif" description="VHIID" evidence="3">
    <location>
        <begin position="271"/>
        <end position="275"/>
    </location>
</feature>
<evidence type="ECO:0000256" key="1">
    <source>
        <dbReference type="ARBA" id="ARBA00023015"/>
    </source>
</evidence>
<keyword evidence="1" id="KW-0805">Transcription regulation</keyword>
<dbReference type="PROSITE" id="PS50985">
    <property type="entry name" value="GRAS"/>
    <property type="match status" value="1"/>
</dbReference>